<dbReference type="GO" id="GO:0003677">
    <property type="term" value="F:DNA binding"/>
    <property type="evidence" value="ECO:0007669"/>
    <property type="project" value="UniProtKB-KW"/>
</dbReference>
<sequence length="265" mass="28491">MVAARSGDDAELRLDVECLAAAPRWTRARRSHSEAERKRRERINAHLDTLRGLVPSASRVRVSSIVSYSHSLMHACHHRTYVVATDGQGGVARGGGAVRAEAAQRGGGQRGRRPGGRRRGRRRGGGGGGGGVQLRRRGEAGGEAREGVGVLRRPPGAHVGAGRRGEVRQREGGARGDRHRRREDPERPGARRRADGGGGRRQQRGVPAAGAAGRASRRDHEPGGAARRGELQAAPLLRGFRLGHVWFPYVHCHNSIRKSGQVSKS</sequence>
<dbReference type="GO" id="GO:0046983">
    <property type="term" value="F:protein dimerization activity"/>
    <property type="evidence" value="ECO:0007669"/>
    <property type="project" value="InterPro"/>
</dbReference>
<feature type="region of interest" description="Disordered" evidence="5">
    <location>
        <begin position="90"/>
        <end position="230"/>
    </location>
</feature>
<reference evidence="7 8" key="2">
    <citation type="journal article" date="2013" name="Plant Cell Physiol.">
        <title>Rice Annotation Project Database (RAP-DB): an integrative and interactive database for rice genomics.</title>
        <authorList>
            <person name="Sakai H."/>
            <person name="Lee S.S."/>
            <person name="Tanaka T."/>
            <person name="Numa H."/>
            <person name="Kim J."/>
            <person name="Kawahara Y."/>
            <person name="Wakimoto H."/>
            <person name="Yang C.C."/>
            <person name="Iwamoto M."/>
            <person name="Abe T."/>
            <person name="Yamada Y."/>
            <person name="Muto A."/>
            <person name="Inokuchi H."/>
            <person name="Ikemura T."/>
            <person name="Matsumoto T."/>
            <person name="Sasaki T."/>
            <person name="Itoh T."/>
        </authorList>
    </citation>
    <scope>NUCLEOTIDE SEQUENCE [LARGE SCALE GENOMIC DNA]</scope>
    <source>
        <strain evidence="8">cv. Nipponbare</strain>
    </source>
</reference>
<dbReference type="GO" id="GO:0003700">
    <property type="term" value="F:DNA-binding transcription factor activity"/>
    <property type="evidence" value="ECO:0007669"/>
    <property type="project" value="InterPro"/>
</dbReference>
<keyword evidence="8" id="KW-1185">Reference proteome</keyword>
<dbReference type="STRING" id="39947.A0A0P0XNJ4"/>
<protein>
    <submittedName>
        <fullName evidence="7">Os09g0463900 protein</fullName>
    </submittedName>
</protein>
<keyword evidence="2" id="KW-0805">Transcription regulation</keyword>
<dbReference type="FunCoup" id="A0A0P0XNJ4">
    <property type="interactions" value="119"/>
</dbReference>
<dbReference type="Gene3D" id="4.10.280.10">
    <property type="entry name" value="Helix-loop-helix DNA-binding domain"/>
    <property type="match status" value="1"/>
</dbReference>
<dbReference type="OMA" id="HCHNSIR"/>
<dbReference type="EMBL" id="AP014965">
    <property type="protein sequence ID" value="BAT08503.1"/>
    <property type="molecule type" value="Genomic_DNA"/>
</dbReference>
<evidence type="ECO:0000259" key="6">
    <source>
        <dbReference type="PROSITE" id="PS50888"/>
    </source>
</evidence>
<evidence type="ECO:0000256" key="2">
    <source>
        <dbReference type="ARBA" id="ARBA00023015"/>
    </source>
</evidence>
<dbReference type="PANTHER" id="PTHR45844:SF9">
    <property type="entry name" value="OS09G0463900 PROTEIN"/>
    <property type="match status" value="1"/>
</dbReference>
<keyword evidence="4" id="KW-0804">Transcription</keyword>
<dbReference type="InterPro" id="IPR011598">
    <property type="entry name" value="bHLH_dom"/>
</dbReference>
<dbReference type="SMR" id="A0A0P0XNJ4"/>
<gene>
    <name evidence="7" type="ordered locus">Os09g0463900</name>
    <name evidence="7" type="ORF">OSNPB_090463900</name>
</gene>
<reference evidence="7 8" key="3">
    <citation type="journal article" date="2013" name="Rice">
        <title>Improvement of the Oryza sativa Nipponbare reference genome using next generation sequence and optical map data.</title>
        <authorList>
            <person name="Kawahara Y."/>
            <person name="de la Bastide M."/>
            <person name="Hamilton J.P."/>
            <person name="Kanamori H."/>
            <person name="McCombie W.R."/>
            <person name="Ouyang S."/>
            <person name="Schwartz D.C."/>
            <person name="Tanaka T."/>
            <person name="Wu J."/>
            <person name="Zhou S."/>
            <person name="Childs K.L."/>
            <person name="Davidson R.M."/>
            <person name="Lin H."/>
            <person name="Quesada-Ocampo L."/>
            <person name="Vaillancourt B."/>
            <person name="Sakai H."/>
            <person name="Lee S.S."/>
            <person name="Kim J."/>
            <person name="Numa H."/>
            <person name="Itoh T."/>
            <person name="Buell C.R."/>
            <person name="Matsumoto T."/>
        </authorList>
    </citation>
    <scope>NUCLEOTIDE SEQUENCE [LARGE SCALE GENOMIC DNA]</scope>
    <source>
        <strain evidence="8">cv. Nipponbare</strain>
    </source>
</reference>
<evidence type="ECO:0000256" key="1">
    <source>
        <dbReference type="ARBA" id="ARBA00005510"/>
    </source>
</evidence>
<dbReference type="InterPro" id="IPR036638">
    <property type="entry name" value="HLH_DNA-bd_sf"/>
</dbReference>
<dbReference type="SUPFAM" id="SSF47459">
    <property type="entry name" value="HLH, helix-loop-helix DNA-binding domain"/>
    <property type="match status" value="1"/>
</dbReference>
<feature type="compositionally biased region" description="Basic and acidic residues" evidence="5">
    <location>
        <begin position="136"/>
        <end position="146"/>
    </location>
</feature>
<dbReference type="PROSITE" id="PS50888">
    <property type="entry name" value="BHLH"/>
    <property type="match status" value="1"/>
</dbReference>
<proteinExistence type="inferred from homology"/>
<feature type="domain" description="BHLH" evidence="6">
    <location>
        <begin position="27"/>
        <end position="76"/>
    </location>
</feature>
<dbReference type="PaxDb" id="39947-A0A0P0XNJ4"/>
<dbReference type="AlphaFoldDB" id="A0A0P0XNJ4"/>
<dbReference type="InterPro" id="IPR045847">
    <property type="entry name" value="AIG1-like"/>
</dbReference>
<dbReference type="Gramene" id="Os09t0463900-00">
    <property type="protein sequence ID" value="Os09t0463900-00"/>
    <property type="gene ID" value="Os09g0463900"/>
</dbReference>
<keyword evidence="3" id="KW-0238">DNA-binding</keyword>
<feature type="compositionally biased region" description="Basic and acidic residues" evidence="5">
    <location>
        <begin position="216"/>
        <end position="230"/>
    </location>
</feature>
<feature type="compositionally biased region" description="Basic and acidic residues" evidence="5">
    <location>
        <begin position="163"/>
        <end position="195"/>
    </location>
</feature>
<dbReference type="InParanoid" id="A0A0P0XNJ4"/>
<dbReference type="Pfam" id="PF00010">
    <property type="entry name" value="HLH"/>
    <property type="match status" value="1"/>
</dbReference>
<feature type="compositionally biased region" description="Low complexity" evidence="5">
    <location>
        <begin position="204"/>
        <end position="214"/>
    </location>
</feature>
<accession>A0A0P0XNJ4</accession>
<comment type="similarity">
    <text evidence="1">Belongs to the bHLH protein family.</text>
</comment>
<organism evidence="7 8">
    <name type="scientific">Oryza sativa subsp. japonica</name>
    <name type="common">Rice</name>
    <dbReference type="NCBI Taxonomy" id="39947"/>
    <lineage>
        <taxon>Eukaryota</taxon>
        <taxon>Viridiplantae</taxon>
        <taxon>Streptophyta</taxon>
        <taxon>Embryophyta</taxon>
        <taxon>Tracheophyta</taxon>
        <taxon>Spermatophyta</taxon>
        <taxon>Magnoliopsida</taxon>
        <taxon>Liliopsida</taxon>
        <taxon>Poales</taxon>
        <taxon>Poaceae</taxon>
        <taxon>BOP clade</taxon>
        <taxon>Oryzoideae</taxon>
        <taxon>Oryzeae</taxon>
        <taxon>Oryzinae</taxon>
        <taxon>Oryza</taxon>
        <taxon>Oryza sativa</taxon>
    </lineage>
</organism>
<evidence type="ECO:0000313" key="8">
    <source>
        <dbReference type="Proteomes" id="UP000059680"/>
    </source>
</evidence>
<evidence type="ECO:0000256" key="3">
    <source>
        <dbReference type="ARBA" id="ARBA00023125"/>
    </source>
</evidence>
<evidence type="ECO:0000256" key="4">
    <source>
        <dbReference type="ARBA" id="ARBA00023163"/>
    </source>
</evidence>
<reference evidence="8" key="1">
    <citation type="journal article" date="2005" name="Nature">
        <title>The map-based sequence of the rice genome.</title>
        <authorList>
            <consortium name="International rice genome sequencing project (IRGSP)"/>
            <person name="Matsumoto T."/>
            <person name="Wu J."/>
            <person name="Kanamori H."/>
            <person name="Katayose Y."/>
            <person name="Fujisawa M."/>
            <person name="Namiki N."/>
            <person name="Mizuno H."/>
            <person name="Yamamoto K."/>
            <person name="Antonio B.A."/>
            <person name="Baba T."/>
            <person name="Sakata K."/>
            <person name="Nagamura Y."/>
            <person name="Aoki H."/>
            <person name="Arikawa K."/>
            <person name="Arita K."/>
            <person name="Bito T."/>
            <person name="Chiden Y."/>
            <person name="Fujitsuka N."/>
            <person name="Fukunaka R."/>
            <person name="Hamada M."/>
            <person name="Harada C."/>
            <person name="Hayashi A."/>
            <person name="Hijishita S."/>
            <person name="Honda M."/>
            <person name="Hosokawa S."/>
            <person name="Ichikawa Y."/>
            <person name="Idonuma A."/>
            <person name="Iijima M."/>
            <person name="Ikeda M."/>
            <person name="Ikeno M."/>
            <person name="Ito K."/>
            <person name="Ito S."/>
            <person name="Ito T."/>
            <person name="Ito Y."/>
            <person name="Ito Y."/>
            <person name="Iwabuchi A."/>
            <person name="Kamiya K."/>
            <person name="Karasawa W."/>
            <person name="Kurita K."/>
            <person name="Katagiri S."/>
            <person name="Kikuta A."/>
            <person name="Kobayashi H."/>
            <person name="Kobayashi N."/>
            <person name="Machita K."/>
            <person name="Maehara T."/>
            <person name="Masukawa M."/>
            <person name="Mizubayashi T."/>
            <person name="Mukai Y."/>
            <person name="Nagasaki H."/>
            <person name="Nagata Y."/>
            <person name="Naito S."/>
            <person name="Nakashima M."/>
            <person name="Nakama Y."/>
            <person name="Nakamichi Y."/>
            <person name="Nakamura M."/>
            <person name="Meguro A."/>
            <person name="Negishi M."/>
            <person name="Ohta I."/>
            <person name="Ohta T."/>
            <person name="Okamoto M."/>
            <person name="Ono N."/>
            <person name="Saji S."/>
            <person name="Sakaguchi M."/>
            <person name="Sakai K."/>
            <person name="Shibata M."/>
            <person name="Shimokawa T."/>
            <person name="Song J."/>
            <person name="Takazaki Y."/>
            <person name="Terasawa K."/>
            <person name="Tsugane M."/>
            <person name="Tsuji K."/>
            <person name="Ueda S."/>
            <person name="Waki K."/>
            <person name="Yamagata H."/>
            <person name="Yamamoto M."/>
            <person name="Yamamoto S."/>
            <person name="Yamane H."/>
            <person name="Yoshiki S."/>
            <person name="Yoshihara R."/>
            <person name="Yukawa K."/>
            <person name="Zhong H."/>
            <person name="Yano M."/>
            <person name="Yuan Q."/>
            <person name="Ouyang S."/>
            <person name="Liu J."/>
            <person name="Jones K.M."/>
            <person name="Gansberger K."/>
            <person name="Moffat K."/>
            <person name="Hill J."/>
            <person name="Bera J."/>
            <person name="Fadrosh D."/>
            <person name="Jin S."/>
            <person name="Johri S."/>
            <person name="Kim M."/>
            <person name="Overton L."/>
            <person name="Reardon M."/>
            <person name="Tsitrin T."/>
            <person name="Vuong H."/>
            <person name="Weaver B."/>
            <person name="Ciecko A."/>
            <person name="Tallon L."/>
            <person name="Jackson J."/>
            <person name="Pai G."/>
            <person name="Aken S.V."/>
            <person name="Utterback T."/>
            <person name="Reidmuller S."/>
            <person name="Feldblyum T."/>
            <person name="Hsiao J."/>
            <person name="Zismann V."/>
            <person name="Iobst S."/>
            <person name="de Vazeille A.R."/>
            <person name="Buell C.R."/>
            <person name="Ying K."/>
            <person name="Li Y."/>
            <person name="Lu T."/>
            <person name="Huang Y."/>
            <person name="Zhao Q."/>
            <person name="Feng Q."/>
            <person name="Zhang L."/>
            <person name="Zhu J."/>
            <person name="Weng Q."/>
            <person name="Mu J."/>
            <person name="Lu Y."/>
            <person name="Fan D."/>
            <person name="Liu Y."/>
            <person name="Guan J."/>
            <person name="Zhang Y."/>
            <person name="Yu S."/>
            <person name="Liu X."/>
            <person name="Zhang Y."/>
            <person name="Hong G."/>
            <person name="Han B."/>
            <person name="Choisne N."/>
            <person name="Demange N."/>
            <person name="Orjeda G."/>
            <person name="Samain S."/>
            <person name="Cattolico L."/>
            <person name="Pelletier E."/>
            <person name="Couloux A."/>
            <person name="Segurens B."/>
            <person name="Wincker P."/>
            <person name="D'Hont A."/>
            <person name="Scarpelli C."/>
            <person name="Weissenbach J."/>
            <person name="Salanoubat M."/>
            <person name="Quetier F."/>
            <person name="Yu Y."/>
            <person name="Kim H.R."/>
            <person name="Rambo T."/>
            <person name="Currie J."/>
            <person name="Collura K."/>
            <person name="Luo M."/>
            <person name="Yang T."/>
            <person name="Ammiraju J.S.S."/>
            <person name="Engler F."/>
            <person name="Soderlund C."/>
            <person name="Wing R.A."/>
            <person name="Palmer L.E."/>
            <person name="de la Bastide M."/>
            <person name="Spiegel L."/>
            <person name="Nascimento L."/>
            <person name="Zutavern T."/>
            <person name="O'Shaughnessy A."/>
            <person name="Dike S."/>
            <person name="Dedhia N."/>
            <person name="Preston R."/>
            <person name="Balija V."/>
            <person name="McCombie W.R."/>
            <person name="Chow T."/>
            <person name="Chen H."/>
            <person name="Chung M."/>
            <person name="Chen C."/>
            <person name="Shaw J."/>
            <person name="Wu H."/>
            <person name="Hsiao K."/>
            <person name="Chao Y."/>
            <person name="Chu M."/>
            <person name="Cheng C."/>
            <person name="Hour A."/>
            <person name="Lee P."/>
            <person name="Lin S."/>
            <person name="Lin Y."/>
            <person name="Liou J."/>
            <person name="Liu S."/>
            <person name="Hsing Y."/>
            <person name="Raghuvanshi S."/>
            <person name="Mohanty A."/>
            <person name="Bharti A.K."/>
            <person name="Gaur A."/>
            <person name="Gupta V."/>
            <person name="Kumar D."/>
            <person name="Ravi V."/>
            <person name="Vij S."/>
            <person name="Kapur A."/>
            <person name="Khurana P."/>
            <person name="Khurana P."/>
            <person name="Khurana J.P."/>
            <person name="Tyagi A.K."/>
            <person name="Gaikwad K."/>
            <person name="Singh A."/>
            <person name="Dalal V."/>
            <person name="Srivastava S."/>
            <person name="Dixit A."/>
            <person name="Pal A.K."/>
            <person name="Ghazi I.A."/>
            <person name="Yadav M."/>
            <person name="Pandit A."/>
            <person name="Bhargava A."/>
            <person name="Sureshbabu K."/>
            <person name="Batra K."/>
            <person name="Sharma T.R."/>
            <person name="Mohapatra T."/>
            <person name="Singh N.K."/>
            <person name="Messing J."/>
            <person name="Nelson A.B."/>
            <person name="Fuks G."/>
            <person name="Kavchok S."/>
            <person name="Keizer G."/>
            <person name="Linton E."/>
            <person name="Llaca V."/>
            <person name="Song R."/>
            <person name="Tanyolac B."/>
            <person name="Young S."/>
            <person name="Ho-Il K."/>
            <person name="Hahn J.H."/>
            <person name="Sangsakoo G."/>
            <person name="Vanavichit A."/>
            <person name="de Mattos Luiz.A.T."/>
            <person name="Zimmer P.D."/>
            <person name="Malone G."/>
            <person name="Dellagostin O."/>
            <person name="de Oliveira A.C."/>
            <person name="Bevan M."/>
            <person name="Bancroft I."/>
            <person name="Minx P."/>
            <person name="Cordum H."/>
            <person name="Wilson R."/>
            <person name="Cheng Z."/>
            <person name="Jin W."/>
            <person name="Jiang J."/>
            <person name="Leong S.A."/>
            <person name="Iwama H."/>
            <person name="Gojobori T."/>
            <person name="Itoh T."/>
            <person name="Niimura Y."/>
            <person name="Fujii Y."/>
            <person name="Habara T."/>
            <person name="Sakai H."/>
            <person name="Sato Y."/>
            <person name="Wilson G."/>
            <person name="Kumar K."/>
            <person name="McCouch S."/>
            <person name="Juretic N."/>
            <person name="Hoen D."/>
            <person name="Wright S."/>
            <person name="Bruskiewich R."/>
            <person name="Bureau T."/>
            <person name="Miyao A."/>
            <person name="Hirochika H."/>
            <person name="Nishikawa T."/>
            <person name="Kadowaki K."/>
            <person name="Sugiura M."/>
            <person name="Burr B."/>
            <person name="Sasaki T."/>
        </authorList>
    </citation>
    <scope>NUCLEOTIDE SEQUENCE [LARGE SCALE GENOMIC DNA]</scope>
    <source>
        <strain evidence="8">cv. Nipponbare</strain>
    </source>
</reference>
<evidence type="ECO:0000313" key="7">
    <source>
        <dbReference type="EMBL" id="BAT08503.1"/>
    </source>
</evidence>
<dbReference type="PANTHER" id="PTHR45844">
    <property type="entry name" value="TRANSCRIPTION FACTOR BHLH30"/>
    <property type="match status" value="1"/>
</dbReference>
<dbReference type="Proteomes" id="UP000059680">
    <property type="component" value="Chromosome 9"/>
</dbReference>
<feature type="compositionally biased region" description="Basic residues" evidence="5">
    <location>
        <begin position="110"/>
        <end position="124"/>
    </location>
</feature>
<evidence type="ECO:0000256" key="5">
    <source>
        <dbReference type="SAM" id="MobiDB-lite"/>
    </source>
</evidence>
<name>A0A0P0XNJ4_ORYSJ</name>